<evidence type="ECO:0000256" key="1">
    <source>
        <dbReference type="SAM" id="Coils"/>
    </source>
</evidence>
<dbReference type="Proteomes" id="UP000807504">
    <property type="component" value="Unassembled WGS sequence"/>
</dbReference>
<dbReference type="EMBL" id="JABXBU010002228">
    <property type="protein sequence ID" value="KAF8770159.1"/>
    <property type="molecule type" value="Genomic_DNA"/>
</dbReference>
<evidence type="ECO:0000313" key="3">
    <source>
        <dbReference type="Proteomes" id="UP000807504"/>
    </source>
</evidence>
<organism evidence="2 3">
    <name type="scientific">Argiope bruennichi</name>
    <name type="common">Wasp spider</name>
    <name type="synonym">Aranea bruennichi</name>
    <dbReference type="NCBI Taxonomy" id="94029"/>
    <lineage>
        <taxon>Eukaryota</taxon>
        <taxon>Metazoa</taxon>
        <taxon>Ecdysozoa</taxon>
        <taxon>Arthropoda</taxon>
        <taxon>Chelicerata</taxon>
        <taxon>Arachnida</taxon>
        <taxon>Araneae</taxon>
        <taxon>Araneomorphae</taxon>
        <taxon>Entelegynae</taxon>
        <taxon>Araneoidea</taxon>
        <taxon>Araneidae</taxon>
        <taxon>Argiope</taxon>
    </lineage>
</organism>
<reference evidence="2" key="1">
    <citation type="journal article" date="2020" name="bioRxiv">
        <title>Chromosome-level reference genome of the European wasp spider Argiope bruennichi: a resource for studies on range expansion and evolutionary adaptation.</title>
        <authorList>
            <person name="Sheffer M.M."/>
            <person name="Hoppe A."/>
            <person name="Krehenwinkel H."/>
            <person name="Uhl G."/>
            <person name="Kuss A.W."/>
            <person name="Jensen L."/>
            <person name="Jensen C."/>
            <person name="Gillespie R.G."/>
            <person name="Hoff K.J."/>
            <person name="Prost S."/>
        </authorList>
    </citation>
    <scope>NUCLEOTIDE SEQUENCE</scope>
</reference>
<sequence>MGLFEVSLKTKSPSYADMEFLNPSKKIKLDLPNNHDGNIENDDEWGGDDITAEEFDMLETQATQKLAETSSRTFRQPFPVTNGKNKTVSIKEDEMKQQQYELEGKIRILSDSITKLSKELNDEKINRDKLIAQKFKNQEMKRKEEKLKEKETDPQSFKFQDNFLNKFQFESRSSIHVTGIQNKNNESAFRKYRLQIDTPKGKTTGSGIVSSILCNRLSLPPAQNSFISPLITNQNPNALARTSVQISPVSIARLNSDKETSELLDYFDNVLENYVTHLNGISDRNAVAGPSTTSPLSLRRKESSQDRSYVISVLKDLSLFLSCHQFVSVVQKLEFTSMDSNENKKVSKQNDLMQAMNTNQTICHTVHSLFRSLVRLSNSNTYPTSFVKIEEIEWSLAALVSWSFSASQNFMQYISEIPLASFISSYHSERSLVLILKLLTNLCTCKRIIPVVTHQNDTCVLCSLASLTLQKINGSTPQFINVMLLVEDFFSTIFTMYNFRELKLDLSPCPSLILQGIVISLWKFCEIHKENTGEFNLIFRKGFTLLHLLSRYFPNFKERRTGFEDNYISLVGRMLTMSKENPLFKDFYDLIHDLGTFRGTYLIRN</sequence>
<comment type="caution">
    <text evidence="2">The sequence shown here is derived from an EMBL/GenBank/DDBJ whole genome shotgun (WGS) entry which is preliminary data.</text>
</comment>
<feature type="coiled-coil region" evidence="1">
    <location>
        <begin position="113"/>
        <end position="153"/>
    </location>
</feature>
<accession>A0A8T0EBS6</accession>
<dbReference type="AlphaFoldDB" id="A0A8T0EBS6"/>
<protein>
    <submittedName>
        <fullName evidence="2">Uncharacterized protein</fullName>
    </submittedName>
</protein>
<reference evidence="2" key="2">
    <citation type="submission" date="2020-06" db="EMBL/GenBank/DDBJ databases">
        <authorList>
            <person name="Sheffer M."/>
        </authorList>
    </citation>
    <scope>NUCLEOTIDE SEQUENCE</scope>
</reference>
<keyword evidence="1" id="KW-0175">Coiled coil</keyword>
<keyword evidence="3" id="KW-1185">Reference proteome</keyword>
<proteinExistence type="predicted"/>
<evidence type="ECO:0000313" key="2">
    <source>
        <dbReference type="EMBL" id="KAF8770159.1"/>
    </source>
</evidence>
<gene>
    <name evidence="2" type="ORF">HNY73_017724</name>
</gene>
<name>A0A8T0EBS6_ARGBR</name>